<evidence type="ECO:0000256" key="2">
    <source>
        <dbReference type="ARBA" id="ARBA00022490"/>
    </source>
</evidence>
<dbReference type="AlphaFoldDB" id="A0A1R2CXF0"/>
<dbReference type="FunFam" id="3.40.50.300:FF:000888">
    <property type="entry name" value="GPN-loop GTPase 1"/>
    <property type="match status" value="1"/>
</dbReference>
<keyword evidence="11" id="KW-1185">Reference proteome</keyword>
<comment type="similarity">
    <text evidence="1 9">Belongs to the GPN-loop GTPase family.</text>
</comment>
<keyword evidence="5" id="KW-0175">Coiled coil</keyword>
<reference evidence="10 11" key="1">
    <citation type="submission" date="2016-11" db="EMBL/GenBank/DDBJ databases">
        <title>The macronuclear genome of Stentor coeruleus: a giant cell with tiny introns.</title>
        <authorList>
            <person name="Slabodnick M."/>
            <person name="Ruby J.G."/>
            <person name="Reiff S.B."/>
            <person name="Swart E.C."/>
            <person name="Gosai S."/>
            <person name="Prabakaran S."/>
            <person name="Witkowska E."/>
            <person name="Larue G.E."/>
            <person name="Fisher S."/>
            <person name="Freeman R.M."/>
            <person name="Gunawardena J."/>
            <person name="Chu W."/>
            <person name="Stover N.A."/>
            <person name="Gregory B.D."/>
            <person name="Nowacki M."/>
            <person name="Derisi J."/>
            <person name="Roy S.W."/>
            <person name="Marshall W.F."/>
            <person name="Sood P."/>
        </authorList>
    </citation>
    <scope>NUCLEOTIDE SEQUENCE [LARGE SCALE GENOMIC DNA]</scope>
    <source>
        <strain evidence="10">WM001</strain>
    </source>
</reference>
<dbReference type="EC" id="3.6.5.-" evidence="9"/>
<dbReference type="GO" id="GO:0005737">
    <property type="term" value="C:cytoplasm"/>
    <property type="evidence" value="ECO:0007669"/>
    <property type="project" value="UniProtKB-SubCell"/>
</dbReference>
<comment type="caution">
    <text evidence="10">The sequence shown here is derived from an EMBL/GenBank/DDBJ whole genome shotgun (WGS) entry which is preliminary data.</text>
</comment>
<dbReference type="GO" id="GO:0005634">
    <property type="term" value="C:nucleus"/>
    <property type="evidence" value="ECO:0007669"/>
    <property type="project" value="UniProtKB-SubCell"/>
</dbReference>
<organism evidence="10 11">
    <name type="scientific">Stentor coeruleus</name>
    <dbReference type="NCBI Taxonomy" id="5963"/>
    <lineage>
        <taxon>Eukaryota</taxon>
        <taxon>Sar</taxon>
        <taxon>Alveolata</taxon>
        <taxon>Ciliophora</taxon>
        <taxon>Postciliodesmatophora</taxon>
        <taxon>Heterotrichea</taxon>
        <taxon>Heterotrichida</taxon>
        <taxon>Stentoridae</taxon>
        <taxon>Stentor</taxon>
    </lineage>
</organism>
<dbReference type="EMBL" id="MPUH01000039">
    <property type="protein sequence ID" value="OMJ93676.1"/>
    <property type="molecule type" value="Genomic_DNA"/>
</dbReference>
<accession>A0A1R2CXF0</accession>
<dbReference type="GO" id="GO:0005525">
    <property type="term" value="F:GTP binding"/>
    <property type="evidence" value="ECO:0007669"/>
    <property type="project" value="UniProtKB-KW"/>
</dbReference>
<dbReference type="OrthoDB" id="243313at2759"/>
<dbReference type="Gene3D" id="3.40.50.300">
    <property type="entry name" value="P-loop containing nucleotide triphosphate hydrolases"/>
    <property type="match status" value="1"/>
</dbReference>
<keyword evidence="7" id="KW-0539">Nucleus</keyword>
<keyword evidence="3 9" id="KW-0547">Nucleotide-binding</keyword>
<evidence type="ECO:0000256" key="3">
    <source>
        <dbReference type="ARBA" id="ARBA00022741"/>
    </source>
</evidence>
<evidence type="ECO:0000256" key="1">
    <source>
        <dbReference type="ARBA" id="ARBA00005290"/>
    </source>
</evidence>
<dbReference type="PANTHER" id="PTHR21231">
    <property type="entry name" value="XPA-BINDING PROTEIN 1-RELATED"/>
    <property type="match status" value="1"/>
</dbReference>
<evidence type="ECO:0000256" key="4">
    <source>
        <dbReference type="ARBA" id="ARBA00022801"/>
    </source>
</evidence>
<dbReference type="Pfam" id="PF03029">
    <property type="entry name" value="ATP_bind_1"/>
    <property type="match status" value="1"/>
</dbReference>
<dbReference type="PANTHER" id="PTHR21231:SF8">
    <property type="entry name" value="GPN-LOOP GTPASE 1"/>
    <property type="match status" value="1"/>
</dbReference>
<dbReference type="GO" id="GO:0003924">
    <property type="term" value="F:GTPase activity"/>
    <property type="evidence" value="ECO:0007669"/>
    <property type="project" value="InterPro"/>
</dbReference>
<proteinExistence type="inferred from homology"/>
<gene>
    <name evidence="10" type="ORF">SteCoe_3377</name>
</gene>
<dbReference type="InterPro" id="IPR027417">
    <property type="entry name" value="P-loop_NTPase"/>
</dbReference>
<evidence type="ECO:0000256" key="5">
    <source>
        <dbReference type="ARBA" id="ARBA00023054"/>
    </source>
</evidence>
<evidence type="ECO:0000313" key="11">
    <source>
        <dbReference type="Proteomes" id="UP000187209"/>
    </source>
</evidence>
<dbReference type="Proteomes" id="UP000187209">
    <property type="component" value="Unassembled WGS sequence"/>
</dbReference>
<dbReference type="InterPro" id="IPR004130">
    <property type="entry name" value="Gpn"/>
</dbReference>
<dbReference type="SUPFAM" id="SSF52540">
    <property type="entry name" value="P-loop containing nucleoside triphosphate hydrolases"/>
    <property type="match status" value="1"/>
</dbReference>
<keyword evidence="6 9" id="KW-0342">GTP-binding</keyword>
<evidence type="ECO:0000256" key="8">
    <source>
        <dbReference type="ARBA" id="ARBA00055682"/>
    </source>
</evidence>
<protein>
    <recommendedName>
        <fullName evidence="9">GPN-loop GTPase</fullName>
        <ecNumber evidence="9">3.6.5.-</ecNumber>
    </recommendedName>
</protein>
<evidence type="ECO:0000256" key="9">
    <source>
        <dbReference type="RuleBase" id="RU365059"/>
    </source>
</evidence>
<comment type="subcellular location">
    <subcellularLocation>
        <location evidence="9">Cytoplasm</location>
    </subcellularLocation>
    <subcellularLocation>
        <location evidence="9">Nucleus</location>
    </subcellularLocation>
</comment>
<evidence type="ECO:0000256" key="6">
    <source>
        <dbReference type="ARBA" id="ARBA00023134"/>
    </source>
</evidence>
<keyword evidence="4 9" id="KW-0378">Hydrolase</keyword>
<comment type="function">
    <text evidence="8 9">Small GTPase required for proper nuclear import of RNA polymerase II (RNAPII). May act at an RNAP assembly step prior to nuclear import.</text>
</comment>
<name>A0A1R2CXF0_9CILI</name>
<evidence type="ECO:0000256" key="7">
    <source>
        <dbReference type="ARBA" id="ARBA00023242"/>
    </source>
</evidence>
<dbReference type="CDD" id="cd17870">
    <property type="entry name" value="GPN1"/>
    <property type="match status" value="1"/>
</dbReference>
<comment type="subunit">
    <text evidence="9">Binds to RNA polymerase II.</text>
</comment>
<dbReference type="InterPro" id="IPR030230">
    <property type="entry name" value="Gpn1/Npa3/XAB1"/>
</dbReference>
<sequence>MESKPHCIIVMGMAGSGKTTFVRKLYSVLKVMQKNVYSINLDPAIRKLGFPANLDICDTINYKKLMQEYSLGPNGAIVTALNLFATKFFEVIDLLNSKQGIEFIIIDTPGQIETFSWSASGSIITEALSSSFPTSMIYVVDSVRTVNPNSFMSNMLYASSLYYKNQLPIIVVFNKTDLQPAETCMNWMIDFESYMESLDGISSHSYLANLNRSLALVLDEFYQDLPCLGVSSLTGFGFENLLPNMQKSKQEYLTIYLPELEKKKKLIEESRVKQEIQKMKKDNEDLSEIRKFMSELRTSEKNNENST</sequence>
<evidence type="ECO:0000313" key="10">
    <source>
        <dbReference type="EMBL" id="OMJ93676.1"/>
    </source>
</evidence>
<keyword evidence="2 9" id="KW-0963">Cytoplasm</keyword>